<feature type="active site" description="Nucleophile" evidence="9">
    <location>
        <position position="34"/>
    </location>
</feature>
<dbReference type="InterPro" id="IPR036249">
    <property type="entry name" value="Thioredoxin-like_sf"/>
</dbReference>
<evidence type="ECO:0000256" key="8">
    <source>
        <dbReference type="PIRNR" id="PIRNR000077"/>
    </source>
</evidence>
<evidence type="ECO:0000256" key="7">
    <source>
        <dbReference type="NCBIfam" id="TIGR01068"/>
    </source>
</evidence>
<dbReference type="HOGENOM" id="CLU_090389_10_4_9"/>
<dbReference type="SUPFAM" id="SSF52833">
    <property type="entry name" value="Thioredoxin-like"/>
    <property type="match status" value="1"/>
</dbReference>
<dbReference type="PIRSF" id="PIRSF000077">
    <property type="entry name" value="Thioredoxin"/>
    <property type="match status" value="1"/>
</dbReference>
<keyword evidence="6 10" id="KW-0676">Redox-active center</keyword>
<dbReference type="NCBIfam" id="TIGR01068">
    <property type="entry name" value="thioredoxin"/>
    <property type="match status" value="1"/>
</dbReference>
<keyword evidence="4" id="KW-0249">Electron transport</keyword>
<feature type="site" description="Contributes to redox potential value" evidence="9">
    <location>
        <position position="36"/>
    </location>
</feature>
<feature type="site" description="Contributes to redox potential value" evidence="9">
    <location>
        <position position="35"/>
    </location>
</feature>
<proteinExistence type="inferred from homology"/>
<name>C2KJX9_LEUMC</name>
<dbReference type="InterPro" id="IPR005746">
    <property type="entry name" value="Thioredoxin"/>
</dbReference>
<dbReference type="GO" id="GO:0005829">
    <property type="term" value="C:cytosol"/>
    <property type="evidence" value="ECO:0007669"/>
    <property type="project" value="TreeGrafter"/>
</dbReference>
<dbReference type="PRINTS" id="PR00421">
    <property type="entry name" value="THIOREDOXIN"/>
</dbReference>
<dbReference type="GO" id="GO:0045454">
    <property type="term" value="P:cell redox homeostasis"/>
    <property type="evidence" value="ECO:0007669"/>
    <property type="project" value="TreeGrafter"/>
</dbReference>
<accession>C2KJX9</accession>
<dbReference type="PROSITE" id="PS00194">
    <property type="entry name" value="THIOREDOXIN_1"/>
    <property type="match status" value="1"/>
</dbReference>
<dbReference type="FunFam" id="3.40.30.10:FF:000001">
    <property type="entry name" value="Thioredoxin"/>
    <property type="match status" value="1"/>
</dbReference>
<evidence type="ECO:0000313" key="12">
    <source>
        <dbReference type="EMBL" id="EEJ42482.1"/>
    </source>
</evidence>
<dbReference type="EMBL" id="ACKV01000042">
    <property type="protein sequence ID" value="EEJ42482.1"/>
    <property type="molecule type" value="Genomic_DNA"/>
</dbReference>
<evidence type="ECO:0000256" key="2">
    <source>
        <dbReference type="ARBA" id="ARBA00020570"/>
    </source>
</evidence>
<keyword evidence="5 10" id="KW-1015">Disulfide bond</keyword>
<evidence type="ECO:0000256" key="3">
    <source>
        <dbReference type="ARBA" id="ARBA00022448"/>
    </source>
</evidence>
<dbReference type="Gene3D" id="3.40.30.10">
    <property type="entry name" value="Glutaredoxin"/>
    <property type="match status" value="1"/>
</dbReference>
<keyword evidence="3" id="KW-0813">Transport</keyword>
<evidence type="ECO:0000256" key="5">
    <source>
        <dbReference type="ARBA" id="ARBA00023157"/>
    </source>
</evidence>
<evidence type="ECO:0000256" key="10">
    <source>
        <dbReference type="PIRSR" id="PIRSR000077-4"/>
    </source>
</evidence>
<comment type="caution">
    <text evidence="12">The sequence shown here is derived from an EMBL/GenBank/DDBJ whole genome shotgun (WGS) entry which is preliminary data.</text>
</comment>
<dbReference type="CDD" id="cd02947">
    <property type="entry name" value="TRX_family"/>
    <property type="match status" value="1"/>
</dbReference>
<evidence type="ECO:0000256" key="1">
    <source>
        <dbReference type="ARBA" id="ARBA00008987"/>
    </source>
</evidence>
<feature type="active site" description="Nucleophile" evidence="9">
    <location>
        <position position="37"/>
    </location>
</feature>
<evidence type="ECO:0000256" key="4">
    <source>
        <dbReference type="ARBA" id="ARBA00022982"/>
    </source>
</evidence>
<dbReference type="PANTHER" id="PTHR45663">
    <property type="entry name" value="GEO12009P1"/>
    <property type="match status" value="1"/>
</dbReference>
<dbReference type="GO" id="GO:0015035">
    <property type="term" value="F:protein-disulfide reductase activity"/>
    <property type="evidence" value="ECO:0007669"/>
    <property type="project" value="UniProtKB-UniRule"/>
</dbReference>
<evidence type="ECO:0000259" key="11">
    <source>
        <dbReference type="PROSITE" id="PS51352"/>
    </source>
</evidence>
<reference evidence="12 13" key="1">
    <citation type="submission" date="2009-04" db="EMBL/GenBank/DDBJ databases">
        <authorList>
            <person name="Qin X."/>
            <person name="Bachman B."/>
            <person name="Battles P."/>
            <person name="Bell A."/>
            <person name="Bess C."/>
            <person name="Bickham C."/>
            <person name="Chaboub L."/>
            <person name="Chen D."/>
            <person name="Coyle M."/>
            <person name="Deiros D.R."/>
            <person name="Dinh H."/>
            <person name="Forbes L."/>
            <person name="Fowler G."/>
            <person name="Francisco L."/>
            <person name="Fu Q."/>
            <person name="Gubbala S."/>
            <person name="Hale W."/>
            <person name="Han Y."/>
            <person name="Hemphill L."/>
            <person name="Highlander S.K."/>
            <person name="Hirani K."/>
            <person name="Hogues M."/>
            <person name="Jackson L."/>
            <person name="Jakkamsetti A."/>
            <person name="Javaid M."/>
            <person name="Jiang H."/>
            <person name="Korchina V."/>
            <person name="Kovar C."/>
            <person name="Lara F."/>
            <person name="Lee S."/>
            <person name="Mata R."/>
            <person name="Mathew T."/>
            <person name="Moen C."/>
            <person name="Morales K."/>
            <person name="Munidasa M."/>
            <person name="Nazareth L."/>
            <person name="Ngo R."/>
            <person name="Nguyen L."/>
            <person name="Okwuonu G."/>
            <person name="Ongeri F."/>
            <person name="Patil S."/>
            <person name="Petrosino J."/>
            <person name="Pham C."/>
            <person name="Pham P."/>
            <person name="Pu L.-L."/>
            <person name="Puazo M."/>
            <person name="Raj R."/>
            <person name="Reid J."/>
            <person name="Rouhana J."/>
            <person name="Saada N."/>
            <person name="Shang Y."/>
            <person name="Simmons D."/>
            <person name="Thornton R."/>
            <person name="Warren J."/>
            <person name="Weissenberger G."/>
            <person name="Zhang J."/>
            <person name="Zhang L."/>
            <person name="Zhou C."/>
            <person name="Zhu D."/>
            <person name="Muzny D."/>
            <person name="Worley K."/>
            <person name="Gibbs R."/>
        </authorList>
    </citation>
    <scope>NUCLEOTIDE SEQUENCE [LARGE SCALE GENOMIC DNA]</scope>
    <source>
        <strain evidence="12 13">ATCC 19254</strain>
    </source>
</reference>
<feature type="domain" description="Thioredoxin" evidence="11">
    <location>
        <begin position="1"/>
        <end position="109"/>
    </location>
</feature>
<dbReference type="AlphaFoldDB" id="C2KJX9"/>
<dbReference type="Proteomes" id="UP000004283">
    <property type="component" value="Unassembled WGS sequence"/>
</dbReference>
<organism evidence="12 13">
    <name type="scientific">Leuconostoc mesenteroides subsp. cremoris ATCC 19254</name>
    <dbReference type="NCBI Taxonomy" id="586220"/>
    <lineage>
        <taxon>Bacteria</taxon>
        <taxon>Bacillati</taxon>
        <taxon>Bacillota</taxon>
        <taxon>Bacilli</taxon>
        <taxon>Lactobacillales</taxon>
        <taxon>Lactobacillaceae</taxon>
        <taxon>Leuconostoc</taxon>
    </lineage>
</organism>
<dbReference type="PANTHER" id="PTHR45663:SF11">
    <property type="entry name" value="GEO12009P1"/>
    <property type="match status" value="1"/>
</dbReference>
<dbReference type="InterPro" id="IPR017937">
    <property type="entry name" value="Thioredoxin_CS"/>
</dbReference>
<sequence length="109" mass="12153">MEKNNMAVKTVEDATFNQETNTGVSITDFWATWCGPCRMQSPVLDVLSDEVDDVKFVKMDVDANTETPAAFGIRAIPTLLIKKDGEVVERLTGFHNKEQLAKVLAKYTN</sequence>
<evidence type="ECO:0000256" key="9">
    <source>
        <dbReference type="PIRSR" id="PIRSR000077-1"/>
    </source>
</evidence>
<evidence type="ECO:0000313" key="13">
    <source>
        <dbReference type="Proteomes" id="UP000004283"/>
    </source>
</evidence>
<dbReference type="PROSITE" id="PS51352">
    <property type="entry name" value="THIOREDOXIN_2"/>
    <property type="match status" value="1"/>
</dbReference>
<protein>
    <recommendedName>
        <fullName evidence="2 7">Thioredoxin</fullName>
    </recommendedName>
</protein>
<dbReference type="InterPro" id="IPR013766">
    <property type="entry name" value="Thioredoxin_domain"/>
</dbReference>
<comment type="similarity">
    <text evidence="1 8">Belongs to the thioredoxin family.</text>
</comment>
<dbReference type="Pfam" id="PF00085">
    <property type="entry name" value="Thioredoxin"/>
    <property type="match status" value="1"/>
</dbReference>
<feature type="site" description="Deprotonates C-terminal active site Cys" evidence="9">
    <location>
        <position position="28"/>
    </location>
</feature>
<gene>
    <name evidence="12" type="primary">trxA</name>
    <name evidence="12" type="ORF">HMPREF0555_0945</name>
</gene>
<feature type="disulfide bond" description="Redox-active" evidence="10">
    <location>
        <begin position="34"/>
        <end position="37"/>
    </location>
</feature>
<evidence type="ECO:0000256" key="6">
    <source>
        <dbReference type="ARBA" id="ARBA00023284"/>
    </source>
</evidence>